<dbReference type="InterPro" id="IPR034422">
    <property type="entry name" value="HydE/PylB-like"/>
</dbReference>
<reference evidence="3 4" key="1">
    <citation type="submission" date="2019-06" db="EMBL/GenBank/DDBJ databases">
        <title>Complete genome sequence of Methanoculleus chikugoensis strain MG62.</title>
        <authorList>
            <person name="Asakawa S."/>
            <person name="Dianou D."/>
        </authorList>
    </citation>
    <scope>NUCLEOTIDE SEQUENCE [LARGE SCALE GENOMIC DNA]</scope>
    <source>
        <strain evidence="3 4">MG62</strain>
    </source>
</reference>
<sequence length="329" mass="34840">MEWIRLKARVLETGSVRLSGEPSDEYVSRSAAGPSAGTPGSLFFSPGGSRPSGGGRRLRAGIDDDSPIEIVHRGGGAADLLVDGEVVAGRLEPAALHCPRQAYITVSGTCIFRCRYCPVPDLPGRRKGVDEIVRMVESVADRVDGISITSGVASSIKEEEAYVLEVVSALRSFGLPIGVSIYPGPETPARLHALGVAEVKFNIEAATPELFRKMCPGLSWEGIRESLSASVALFGRGRVYSNVIVGLGETDDDLERVMEDLAAIGVIPVLRPLTPAAALADRPRPAAERLLALFEIQGRILHRAGLDPCRALTMCAACTGCDLTPGRDG</sequence>
<evidence type="ECO:0000313" key="3">
    <source>
        <dbReference type="EMBL" id="BBL67580.1"/>
    </source>
</evidence>
<feature type="domain" description="Radical SAM core" evidence="2">
    <location>
        <begin position="96"/>
        <end position="303"/>
    </location>
</feature>
<organism evidence="3 4">
    <name type="scientific">Methanoculleus chikugoensis</name>
    <dbReference type="NCBI Taxonomy" id="118126"/>
    <lineage>
        <taxon>Archaea</taxon>
        <taxon>Methanobacteriati</taxon>
        <taxon>Methanobacteriota</taxon>
        <taxon>Stenosarchaea group</taxon>
        <taxon>Methanomicrobia</taxon>
        <taxon>Methanomicrobiales</taxon>
        <taxon>Methanomicrobiaceae</taxon>
        <taxon>Methanoculleus</taxon>
    </lineage>
</organism>
<name>A0ABN5XKF7_9EURY</name>
<dbReference type="InterPro" id="IPR006638">
    <property type="entry name" value="Elp3/MiaA/NifB-like_rSAM"/>
</dbReference>
<proteinExistence type="predicted"/>
<accession>A0ABN5XKF7</accession>
<dbReference type="PANTHER" id="PTHR43726:SF1">
    <property type="entry name" value="BIOTIN SYNTHASE"/>
    <property type="match status" value="1"/>
</dbReference>
<dbReference type="GeneID" id="66130270"/>
<dbReference type="SFLD" id="SFLDS00029">
    <property type="entry name" value="Radical_SAM"/>
    <property type="match status" value="1"/>
</dbReference>
<dbReference type="SMART" id="SM00729">
    <property type="entry name" value="Elp3"/>
    <property type="match status" value="1"/>
</dbReference>
<dbReference type="Pfam" id="PF04055">
    <property type="entry name" value="Radical_SAM"/>
    <property type="match status" value="1"/>
</dbReference>
<feature type="region of interest" description="Disordered" evidence="1">
    <location>
        <begin position="19"/>
        <end position="57"/>
    </location>
</feature>
<evidence type="ECO:0000313" key="4">
    <source>
        <dbReference type="Proteomes" id="UP000824969"/>
    </source>
</evidence>
<dbReference type="PANTHER" id="PTHR43726">
    <property type="entry name" value="3-METHYLORNITHINE SYNTHASE"/>
    <property type="match status" value="1"/>
</dbReference>
<dbReference type="PROSITE" id="PS51918">
    <property type="entry name" value="RADICAL_SAM"/>
    <property type="match status" value="1"/>
</dbReference>
<dbReference type="Proteomes" id="UP000824969">
    <property type="component" value="Chromosome"/>
</dbReference>
<keyword evidence="4" id="KW-1185">Reference proteome</keyword>
<dbReference type="InterPro" id="IPR007197">
    <property type="entry name" value="rSAM"/>
</dbReference>
<dbReference type="CDD" id="cd01335">
    <property type="entry name" value="Radical_SAM"/>
    <property type="match status" value="1"/>
</dbReference>
<protein>
    <submittedName>
        <fullName evidence="3">Radical SAM protein</fullName>
    </submittedName>
</protein>
<dbReference type="RefSeq" id="WP_221057965.1">
    <property type="nucleotide sequence ID" value="NZ_AP019781.1"/>
</dbReference>
<feature type="compositionally biased region" description="Low complexity" evidence="1">
    <location>
        <begin position="40"/>
        <end position="49"/>
    </location>
</feature>
<evidence type="ECO:0000259" key="2">
    <source>
        <dbReference type="PROSITE" id="PS51918"/>
    </source>
</evidence>
<evidence type="ECO:0000256" key="1">
    <source>
        <dbReference type="SAM" id="MobiDB-lite"/>
    </source>
</evidence>
<gene>
    <name evidence="3" type="ORF">MchiMG62_07610</name>
</gene>
<dbReference type="EMBL" id="AP019781">
    <property type="protein sequence ID" value="BBL67580.1"/>
    <property type="molecule type" value="Genomic_DNA"/>
</dbReference>